<keyword evidence="2" id="KW-1185">Reference proteome</keyword>
<organism evidence="1 2">
    <name type="scientific">Melia azedarach</name>
    <name type="common">Chinaberry tree</name>
    <dbReference type="NCBI Taxonomy" id="155640"/>
    <lineage>
        <taxon>Eukaryota</taxon>
        <taxon>Viridiplantae</taxon>
        <taxon>Streptophyta</taxon>
        <taxon>Embryophyta</taxon>
        <taxon>Tracheophyta</taxon>
        <taxon>Spermatophyta</taxon>
        <taxon>Magnoliopsida</taxon>
        <taxon>eudicotyledons</taxon>
        <taxon>Gunneridae</taxon>
        <taxon>Pentapetalae</taxon>
        <taxon>rosids</taxon>
        <taxon>malvids</taxon>
        <taxon>Sapindales</taxon>
        <taxon>Meliaceae</taxon>
        <taxon>Melia</taxon>
    </lineage>
</organism>
<evidence type="ECO:0000313" key="1">
    <source>
        <dbReference type="EMBL" id="KAJ4711560.1"/>
    </source>
</evidence>
<accession>A0ACC1XK00</accession>
<evidence type="ECO:0000313" key="2">
    <source>
        <dbReference type="Proteomes" id="UP001164539"/>
    </source>
</evidence>
<name>A0ACC1XK00_MELAZ</name>
<dbReference type="EMBL" id="CM051402">
    <property type="protein sequence ID" value="KAJ4711560.1"/>
    <property type="molecule type" value="Genomic_DNA"/>
</dbReference>
<protein>
    <submittedName>
        <fullName evidence="1">Bifunctional endo-1 4-beta-xylanase XylA-like</fullName>
    </submittedName>
</protein>
<proteinExistence type="predicted"/>
<reference evidence="1 2" key="1">
    <citation type="journal article" date="2023" name="Science">
        <title>Complex scaffold remodeling in plant triterpene biosynthesis.</title>
        <authorList>
            <person name="De La Pena R."/>
            <person name="Hodgson H."/>
            <person name="Liu J.C."/>
            <person name="Stephenson M.J."/>
            <person name="Martin A.C."/>
            <person name="Owen C."/>
            <person name="Harkess A."/>
            <person name="Leebens-Mack J."/>
            <person name="Jimenez L.E."/>
            <person name="Osbourn A."/>
            <person name="Sattely E.S."/>
        </authorList>
    </citation>
    <scope>NUCLEOTIDE SEQUENCE [LARGE SCALE GENOMIC DNA]</scope>
    <source>
        <strain evidence="2">cv. JPN11</strain>
        <tissue evidence="1">Leaf</tissue>
    </source>
</reference>
<comment type="caution">
    <text evidence="1">The sequence shown here is derived from an EMBL/GenBank/DDBJ whole genome shotgun (WGS) entry which is preliminary data.</text>
</comment>
<gene>
    <name evidence="1" type="ORF">OWV82_017560</name>
</gene>
<dbReference type="Proteomes" id="UP001164539">
    <property type="component" value="Chromosome 9"/>
</dbReference>
<sequence length="440" mass="50793">MGNWRNRRRYFYRPKAPNSPPSYSYDNEPSSSGFCEDGMPLWEKKFCTLIGSVSWQKVVDTQKFMYSNSVLSWDDSAGKEAFQNAKERFWARINGFPCEISIPDPDIYIDKIDWNPDIAPELIKDLESVYFAPDEGEKDVKVGRRNKRLRYLASRHGNSGSINPWECNNNKQDGGALEGKTQSWNQLDKAINDLKNINNNDNPWESNITGGNDVVKDKIQGWKQLDENNQNNDAKKLNNDDNPWELSFSQGNEAVKKNTWGNDGDKLWVWNRGVDHVNPWDRSRQGVDAVKDNGGWGDSGNNSWCWSQQKSWNLDSGDDPWKRNFTKCTRHPEDTGFKDGRGSAWDGGWRNNGDDARDRGWRNNGDDTWGWKQRDNHNNEPKHMEFGRSDGNWEAWNGSFRKREGSQLTSYKSSGNAPDYNRSGQCWRSRNANKRVQFCT</sequence>